<dbReference type="InterPro" id="IPR036249">
    <property type="entry name" value="Thioredoxin-like_sf"/>
</dbReference>
<keyword evidence="4" id="KW-0676">Redox-active center</keyword>
<evidence type="ECO:0000256" key="7">
    <source>
        <dbReference type="SAM" id="SignalP"/>
    </source>
</evidence>
<keyword evidence="10" id="KW-1185">Reference proteome</keyword>
<dbReference type="PIRSF" id="PIRSF001488">
    <property type="entry name" value="Tdi_protein"/>
    <property type="match status" value="1"/>
</dbReference>
<gene>
    <name evidence="9" type="ORF">EKG38_16545</name>
</gene>
<proteinExistence type="inferred from homology"/>
<evidence type="ECO:0000256" key="6">
    <source>
        <dbReference type="PIRSR" id="PIRSR001488-1"/>
    </source>
</evidence>
<dbReference type="InterPro" id="IPR050824">
    <property type="entry name" value="Thiol_disulfide_DsbA"/>
</dbReference>
<feature type="disulfide bond" description="Redox-active" evidence="6">
    <location>
        <begin position="58"/>
        <end position="61"/>
    </location>
</feature>
<feature type="signal peptide" evidence="7">
    <location>
        <begin position="1"/>
        <end position="27"/>
    </location>
</feature>
<protein>
    <recommendedName>
        <fullName evidence="5">Thiol:disulfide interchange protein</fullName>
    </recommendedName>
</protein>
<feature type="chain" id="PRO_5018789410" description="Thiol:disulfide interchange protein" evidence="7">
    <location>
        <begin position="28"/>
        <end position="210"/>
    </location>
</feature>
<keyword evidence="3 5" id="KW-1015">Disulfide bond</keyword>
<evidence type="ECO:0000256" key="1">
    <source>
        <dbReference type="ARBA" id="ARBA00005791"/>
    </source>
</evidence>
<dbReference type="Pfam" id="PF01323">
    <property type="entry name" value="DSBA"/>
    <property type="match status" value="1"/>
</dbReference>
<dbReference type="SUPFAM" id="SSF52833">
    <property type="entry name" value="Thioredoxin-like"/>
    <property type="match status" value="1"/>
</dbReference>
<dbReference type="PANTHER" id="PTHR35891">
    <property type="entry name" value="THIOL:DISULFIDE INTERCHANGE PROTEIN DSBA"/>
    <property type="match status" value="1"/>
</dbReference>
<dbReference type="GO" id="GO:0016491">
    <property type="term" value="F:oxidoreductase activity"/>
    <property type="evidence" value="ECO:0007669"/>
    <property type="project" value="InterPro"/>
</dbReference>
<evidence type="ECO:0000256" key="2">
    <source>
        <dbReference type="ARBA" id="ARBA00022729"/>
    </source>
</evidence>
<sequence length="210" mass="23822">MNFLKWPLTTLLLFVAANTMMFNRVEAQSFVEGVDYVQVRGIPEAKSPIVREFFSYNCGHCYRQDPLFEKTVELLGDKMEFSRTPIGAGRPSWILSQEAYYLAQKFKLTPQVHGNIFRRIHEKEGAFTRPEQLRDYFVQQGVSADKVEKAMSSADASLAISNYDTQAQLAGIRGVPSLLVNGRYLIKSKHRTAEELAELVSYLSSLEAEN</sequence>
<reference evidence="9 10" key="1">
    <citation type="submission" date="2018-12" db="EMBL/GenBank/DDBJ databases">
        <authorList>
            <person name="Yu L."/>
        </authorList>
    </citation>
    <scope>NUCLEOTIDE SEQUENCE [LARGE SCALE GENOMIC DNA]</scope>
    <source>
        <strain evidence="9 10">HAW-EB2</strain>
    </source>
</reference>
<dbReference type="GO" id="GO:0042597">
    <property type="term" value="C:periplasmic space"/>
    <property type="evidence" value="ECO:0007669"/>
    <property type="project" value="UniProtKB-SubCell"/>
</dbReference>
<dbReference type="OrthoDB" id="9784896at2"/>
<dbReference type="EMBL" id="RXNU01000009">
    <property type="protein sequence ID" value="RTR37893.1"/>
    <property type="molecule type" value="Genomic_DNA"/>
</dbReference>
<comment type="caution">
    <text evidence="9">The sequence shown here is derived from an EMBL/GenBank/DDBJ whole genome shotgun (WGS) entry which is preliminary data.</text>
</comment>
<comment type="subcellular location">
    <subcellularLocation>
        <location evidence="5">Periplasm</location>
    </subcellularLocation>
</comment>
<dbReference type="Proteomes" id="UP000267448">
    <property type="component" value="Unassembled WGS sequence"/>
</dbReference>
<organism evidence="9 10">
    <name type="scientific">Shewanella canadensis</name>
    <dbReference type="NCBI Taxonomy" id="271096"/>
    <lineage>
        <taxon>Bacteria</taxon>
        <taxon>Pseudomonadati</taxon>
        <taxon>Pseudomonadota</taxon>
        <taxon>Gammaproteobacteria</taxon>
        <taxon>Alteromonadales</taxon>
        <taxon>Shewanellaceae</taxon>
        <taxon>Shewanella</taxon>
    </lineage>
</organism>
<dbReference type="CDD" id="cd03019">
    <property type="entry name" value="DsbA_DsbA"/>
    <property type="match status" value="1"/>
</dbReference>
<name>A0A3S0K8G0_9GAMM</name>
<feature type="domain" description="DSBA-like thioredoxin" evidence="8">
    <location>
        <begin position="50"/>
        <end position="184"/>
    </location>
</feature>
<keyword evidence="2 7" id="KW-0732">Signal</keyword>
<evidence type="ECO:0000256" key="3">
    <source>
        <dbReference type="ARBA" id="ARBA00023157"/>
    </source>
</evidence>
<accession>A0A3S0K8G0</accession>
<dbReference type="PANTHER" id="PTHR35891:SF2">
    <property type="entry name" value="THIOL:DISULFIDE INTERCHANGE PROTEIN DSBA"/>
    <property type="match status" value="1"/>
</dbReference>
<evidence type="ECO:0000256" key="4">
    <source>
        <dbReference type="ARBA" id="ARBA00023284"/>
    </source>
</evidence>
<dbReference type="AlphaFoldDB" id="A0A3S0K8G0"/>
<evidence type="ECO:0000313" key="10">
    <source>
        <dbReference type="Proteomes" id="UP000267448"/>
    </source>
</evidence>
<dbReference type="Gene3D" id="3.40.30.10">
    <property type="entry name" value="Glutaredoxin"/>
    <property type="match status" value="1"/>
</dbReference>
<evidence type="ECO:0000313" key="9">
    <source>
        <dbReference type="EMBL" id="RTR37893.1"/>
    </source>
</evidence>
<comment type="similarity">
    <text evidence="1">Belongs to the thioredoxin family. DsbA subfamily.</text>
</comment>
<evidence type="ECO:0000259" key="8">
    <source>
        <dbReference type="Pfam" id="PF01323"/>
    </source>
</evidence>
<dbReference type="InterPro" id="IPR023205">
    <property type="entry name" value="DsbA/DsbL"/>
</dbReference>
<evidence type="ECO:0000256" key="5">
    <source>
        <dbReference type="PIRNR" id="PIRNR001488"/>
    </source>
</evidence>
<keyword evidence="5" id="KW-0574">Periplasm</keyword>
<dbReference type="InterPro" id="IPR001853">
    <property type="entry name" value="DSBA-like_thioredoxin_dom"/>
</dbReference>